<gene>
    <name evidence="1" type="ORF">NCTC9426_01101</name>
</gene>
<evidence type="ECO:0000313" key="1">
    <source>
        <dbReference type="EMBL" id="STY91067.1"/>
    </source>
</evidence>
<accession>A0A378PR91</accession>
<name>A0A378PR91_MORBO</name>
<evidence type="ECO:0000313" key="2">
    <source>
        <dbReference type="Proteomes" id="UP000254133"/>
    </source>
</evidence>
<dbReference type="AlphaFoldDB" id="A0A378PR91"/>
<proteinExistence type="predicted"/>
<sequence>MENLENDKITTQNQGRFDDVFGILTATTGASVEEMNEAIIESACEFNKDLEY</sequence>
<protein>
    <submittedName>
        <fullName evidence="1">Uncharacterized protein</fullName>
    </submittedName>
</protein>
<dbReference type="RefSeq" id="WP_181879516.1">
    <property type="nucleotide sequence ID" value="NZ_UGPZ01000002.1"/>
</dbReference>
<dbReference type="Proteomes" id="UP000254133">
    <property type="component" value="Unassembled WGS sequence"/>
</dbReference>
<organism evidence="1 2">
    <name type="scientific">Moraxella bovis</name>
    <dbReference type="NCBI Taxonomy" id="476"/>
    <lineage>
        <taxon>Bacteria</taxon>
        <taxon>Pseudomonadati</taxon>
        <taxon>Pseudomonadota</taxon>
        <taxon>Gammaproteobacteria</taxon>
        <taxon>Moraxellales</taxon>
        <taxon>Moraxellaceae</taxon>
        <taxon>Moraxella</taxon>
    </lineage>
</organism>
<reference evidence="1 2" key="1">
    <citation type="submission" date="2018-06" db="EMBL/GenBank/DDBJ databases">
        <authorList>
            <consortium name="Pathogen Informatics"/>
            <person name="Doyle S."/>
        </authorList>
    </citation>
    <scope>NUCLEOTIDE SEQUENCE [LARGE SCALE GENOMIC DNA]</scope>
    <source>
        <strain evidence="1 2">NCTC9426</strain>
    </source>
</reference>
<dbReference type="EMBL" id="UGPZ01000002">
    <property type="protein sequence ID" value="STY91067.1"/>
    <property type="molecule type" value="Genomic_DNA"/>
</dbReference>